<organism evidence="1 2">
    <name type="scientific">Caryophanon latum</name>
    <dbReference type="NCBI Taxonomy" id="33977"/>
    <lineage>
        <taxon>Bacteria</taxon>
        <taxon>Bacillati</taxon>
        <taxon>Bacillota</taxon>
        <taxon>Bacilli</taxon>
        <taxon>Bacillales</taxon>
        <taxon>Caryophanaceae</taxon>
        <taxon>Caryophanon</taxon>
    </lineage>
</organism>
<protein>
    <submittedName>
        <fullName evidence="1">Uncharacterized protein</fullName>
    </submittedName>
</protein>
<name>A0A1C0YZJ5_9BACL</name>
<dbReference type="EMBL" id="MATO01000014">
    <property type="protein sequence ID" value="OCS92638.1"/>
    <property type="molecule type" value="Genomic_DNA"/>
</dbReference>
<dbReference type="AlphaFoldDB" id="A0A1C0YZJ5"/>
<reference evidence="1 2" key="1">
    <citation type="submission" date="2016-07" db="EMBL/GenBank/DDBJ databases">
        <title>Caryophanon latum genome sequencing.</title>
        <authorList>
            <person name="Verma A."/>
            <person name="Pal Y."/>
            <person name="Krishnamurthi S."/>
        </authorList>
    </citation>
    <scope>NUCLEOTIDE SEQUENCE [LARGE SCALE GENOMIC DNA]</scope>
    <source>
        <strain evidence="1 2">DSM 14151</strain>
    </source>
</reference>
<keyword evidence="2" id="KW-1185">Reference proteome</keyword>
<sequence>MKSTFKAYEGHRENISKGYNYKNETLIDLLAITEEVLLTSHSKKAQQKMQRKYPLHLVVSSTTFIIQ</sequence>
<comment type="caution">
    <text evidence="1">The sequence shown here is derived from an EMBL/GenBank/DDBJ whole genome shotgun (WGS) entry which is preliminary data.</text>
</comment>
<proteinExistence type="predicted"/>
<dbReference type="Proteomes" id="UP000093482">
    <property type="component" value="Unassembled WGS sequence"/>
</dbReference>
<evidence type="ECO:0000313" key="1">
    <source>
        <dbReference type="EMBL" id="OCS92638.1"/>
    </source>
</evidence>
<evidence type="ECO:0000313" key="2">
    <source>
        <dbReference type="Proteomes" id="UP000093482"/>
    </source>
</evidence>
<accession>A0A1C0YZJ5</accession>
<gene>
    <name evidence="1" type="ORF">A6K76_06045</name>
</gene>